<feature type="transmembrane region" description="Helical" evidence="12">
    <location>
        <begin position="299"/>
        <end position="318"/>
    </location>
</feature>
<dbReference type="FunFam" id="1.20.1250.20:FF:000001">
    <property type="entry name" value="Dicarboxylate MFS transporter"/>
    <property type="match status" value="1"/>
</dbReference>
<evidence type="ECO:0000259" key="13">
    <source>
        <dbReference type="PROSITE" id="PS50850"/>
    </source>
</evidence>
<evidence type="ECO:0000256" key="9">
    <source>
        <dbReference type="ARBA" id="ARBA00037295"/>
    </source>
</evidence>
<keyword evidence="6" id="KW-0769">Symport</keyword>
<feature type="transmembrane region" description="Helical" evidence="12">
    <location>
        <begin position="260"/>
        <end position="279"/>
    </location>
</feature>
<accession>A0AB39L2A3</accession>
<dbReference type="GO" id="GO:0015293">
    <property type="term" value="F:symporter activity"/>
    <property type="evidence" value="ECO:0007669"/>
    <property type="project" value="UniProtKB-KW"/>
</dbReference>
<dbReference type="InterPro" id="IPR011701">
    <property type="entry name" value="MFS"/>
</dbReference>
<evidence type="ECO:0000256" key="8">
    <source>
        <dbReference type="ARBA" id="ARBA00023136"/>
    </source>
</evidence>
<proteinExistence type="inferred from homology"/>
<name>A0AB39L2A3_9MICC</name>
<dbReference type="SUPFAM" id="SSF103473">
    <property type="entry name" value="MFS general substrate transporter"/>
    <property type="match status" value="1"/>
</dbReference>
<dbReference type="InterPro" id="IPR036259">
    <property type="entry name" value="MFS_trans_sf"/>
</dbReference>
<dbReference type="InterPro" id="IPR005829">
    <property type="entry name" value="Sugar_transporter_CS"/>
</dbReference>
<feature type="transmembrane region" description="Helical" evidence="12">
    <location>
        <begin position="388"/>
        <end position="409"/>
    </location>
</feature>
<comment type="similarity">
    <text evidence="2">Belongs to the major facilitator superfamily. Metabolite:H+ Symporter (MHS) family (TC 2.A.1.6) family.</text>
</comment>
<evidence type="ECO:0000313" key="14">
    <source>
        <dbReference type="EMBL" id="XDP45080.1"/>
    </source>
</evidence>
<feature type="transmembrane region" description="Helical" evidence="12">
    <location>
        <begin position="421"/>
        <end position="441"/>
    </location>
</feature>
<evidence type="ECO:0000256" key="12">
    <source>
        <dbReference type="SAM" id="Phobius"/>
    </source>
</evidence>
<organism evidence="14">
    <name type="scientific">Sinomonas puerhi</name>
    <dbReference type="NCBI Taxonomy" id="3238584"/>
    <lineage>
        <taxon>Bacteria</taxon>
        <taxon>Bacillati</taxon>
        <taxon>Actinomycetota</taxon>
        <taxon>Actinomycetes</taxon>
        <taxon>Micrococcales</taxon>
        <taxon>Micrococcaceae</taxon>
        <taxon>Sinomonas</taxon>
    </lineage>
</organism>
<feature type="region of interest" description="Disordered" evidence="11">
    <location>
        <begin position="1"/>
        <end position="28"/>
    </location>
</feature>
<keyword evidence="7 12" id="KW-1133">Transmembrane helix</keyword>
<feature type="transmembrane region" description="Helical" evidence="12">
    <location>
        <begin position="353"/>
        <end position="376"/>
    </location>
</feature>
<dbReference type="GO" id="GO:0005886">
    <property type="term" value="C:plasma membrane"/>
    <property type="evidence" value="ECO:0007669"/>
    <property type="project" value="UniProtKB-SubCell"/>
</dbReference>
<feature type="transmembrane region" description="Helical" evidence="12">
    <location>
        <begin position="172"/>
        <end position="195"/>
    </location>
</feature>
<feature type="transmembrane region" description="Helical" evidence="12">
    <location>
        <begin position="107"/>
        <end position="125"/>
    </location>
</feature>
<evidence type="ECO:0000256" key="1">
    <source>
        <dbReference type="ARBA" id="ARBA00004651"/>
    </source>
</evidence>
<evidence type="ECO:0000256" key="11">
    <source>
        <dbReference type="SAM" id="MobiDB-lite"/>
    </source>
</evidence>
<dbReference type="Gene3D" id="1.20.1250.20">
    <property type="entry name" value="MFS general substrate transporter like domains"/>
    <property type="match status" value="2"/>
</dbReference>
<dbReference type="PANTHER" id="PTHR43528">
    <property type="entry name" value="ALPHA-KETOGLUTARATE PERMEASE"/>
    <property type="match status" value="1"/>
</dbReference>
<evidence type="ECO:0000256" key="7">
    <source>
        <dbReference type="ARBA" id="ARBA00022989"/>
    </source>
</evidence>
<dbReference type="EMBL" id="CP163302">
    <property type="protein sequence ID" value="XDP45080.1"/>
    <property type="molecule type" value="Genomic_DNA"/>
</dbReference>
<comment type="function">
    <text evidence="9">May be a proton symporter involved in the uptake of osmolytes such as proline and glycine betaine.</text>
</comment>
<keyword evidence="3" id="KW-0813">Transport</keyword>
<feature type="transmembrane region" description="Helical" evidence="12">
    <location>
        <begin position="330"/>
        <end position="347"/>
    </location>
</feature>
<reference evidence="14" key="1">
    <citation type="submission" date="2024-07" db="EMBL/GenBank/DDBJ databases">
        <authorList>
            <person name="fu j."/>
        </authorList>
    </citation>
    <scope>NUCLEOTIDE SEQUENCE</scope>
    <source>
        <strain evidence="14">P10A9</strain>
    </source>
</reference>
<feature type="transmembrane region" description="Helical" evidence="12">
    <location>
        <begin position="75"/>
        <end position="95"/>
    </location>
</feature>
<dbReference type="RefSeq" id="WP_369045662.1">
    <property type="nucleotide sequence ID" value="NZ_CP163302.1"/>
</dbReference>
<evidence type="ECO:0000256" key="3">
    <source>
        <dbReference type="ARBA" id="ARBA00022448"/>
    </source>
</evidence>
<feature type="transmembrane region" description="Helical" evidence="12">
    <location>
        <begin position="207"/>
        <end position="226"/>
    </location>
</feature>
<evidence type="ECO:0000256" key="2">
    <source>
        <dbReference type="ARBA" id="ARBA00008240"/>
    </source>
</evidence>
<gene>
    <name evidence="14" type="ORF">AB5L97_17725</name>
</gene>
<dbReference type="PROSITE" id="PS00217">
    <property type="entry name" value="SUGAR_TRANSPORT_2"/>
    <property type="match status" value="1"/>
</dbReference>
<dbReference type="AlphaFoldDB" id="A0AB39L2A3"/>
<dbReference type="PROSITE" id="PS50850">
    <property type="entry name" value="MFS"/>
    <property type="match status" value="1"/>
</dbReference>
<dbReference type="KEGG" id="spue:AB5L97_17725"/>
<dbReference type="Pfam" id="PF07690">
    <property type="entry name" value="MFS_1"/>
    <property type="match status" value="1"/>
</dbReference>
<comment type="subcellular location">
    <subcellularLocation>
        <location evidence="1">Cell membrane</location>
        <topology evidence="1">Multi-pass membrane protein</topology>
    </subcellularLocation>
</comment>
<evidence type="ECO:0000256" key="10">
    <source>
        <dbReference type="ARBA" id="ARBA00039918"/>
    </source>
</evidence>
<keyword evidence="5 12" id="KW-0812">Transmembrane</keyword>
<keyword evidence="8 12" id="KW-0472">Membrane</keyword>
<dbReference type="PROSITE" id="PS00216">
    <property type="entry name" value="SUGAR_TRANSPORT_1"/>
    <property type="match status" value="1"/>
</dbReference>
<evidence type="ECO:0000256" key="6">
    <source>
        <dbReference type="ARBA" id="ARBA00022847"/>
    </source>
</evidence>
<feature type="domain" description="Major facilitator superfamily (MFS) profile" evidence="13">
    <location>
        <begin position="38"/>
        <end position="446"/>
    </location>
</feature>
<evidence type="ECO:0000256" key="4">
    <source>
        <dbReference type="ARBA" id="ARBA00022475"/>
    </source>
</evidence>
<protein>
    <recommendedName>
        <fullName evidence="10">Putative proline/betaine transporter</fullName>
    </recommendedName>
</protein>
<keyword evidence="4" id="KW-1003">Cell membrane</keyword>
<sequence>MNTHHAGPQQGEHDASAAAPSTVGVHRPAPDAKTIRKAVAASAIGNATEWFDYGVYAVSITYITHNFFPGQAGTLLALSTFAFSFLIRPLGGMFWGPLGDRFGRKRVLALTIILMAGATCCIGLLPTVSAIGLAAPVLLILLRAIQGFSTGGEYGGAATFMAEYAPDHKRGFFGSFLEFGTLAGFALGSLVVLLGETFVGSQGMNDWGWRVPFLLAVPLGVVGLYLRTRLAETPVFEELEAAGKAEKSATMGLRDLVIKYWPSMLTLAGLVIALNVVDYTLLTYMPTYLEGVAGLPNQTVLTIMFVAQFVMMLVIPFAGALSDRVGRKPMWYASLIGLFVMAVPMFMLMAHGFWLALLAFAVLGLLFIPQLATISATFPAMFPTQVRYAGFAITYNVATSLFGGTAPLYNQAGIDAFHNDLFPAFTMMGACIVGLVAVRFMRETVGASLRGTELPEAKPRAAAGNSRRVLSRNS</sequence>
<dbReference type="InterPro" id="IPR051084">
    <property type="entry name" value="H+-coupled_symporters"/>
</dbReference>
<dbReference type="PANTHER" id="PTHR43528:SF1">
    <property type="entry name" value="ALPHA-KETOGLUTARATE PERMEASE"/>
    <property type="match status" value="1"/>
</dbReference>
<evidence type="ECO:0000256" key="5">
    <source>
        <dbReference type="ARBA" id="ARBA00022692"/>
    </source>
</evidence>
<dbReference type="InterPro" id="IPR020846">
    <property type="entry name" value="MFS_dom"/>
</dbReference>